<name>A0A6A6H4F8_VIRVR</name>
<dbReference type="PANTHER" id="PTHR12804">
    <property type="entry name" value="MICROSOMAL SIGNAL PEPTIDASE 23 KD SUBUNIT SPC22/23"/>
    <property type="match status" value="1"/>
</dbReference>
<comment type="subcellular location">
    <subcellularLocation>
        <location evidence="1">Endoplasmic reticulum membrane</location>
        <topology evidence="1">Single-pass type II membrane protein</topology>
    </subcellularLocation>
</comment>
<keyword evidence="6 11" id="KW-1133">Transmembrane helix</keyword>
<evidence type="ECO:0000256" key="7">
    <source>
        <dbReference type="ARBA" id="ARBA00023136"/>
    </source>
</evidence>
<evidence type="ECO:0000256" key="2">
    <source>
        <dbReference type="ARBA" id="ARBA00009289"/>
    </source>
</evidence>
<dbReference type="InterPro" id="IPR007653">
    <property type="entry name" value="SPC3"/>
</dbReference>
<gene>
    <name evidence="12" type="ORF">EV356DRAFT_534268</name>
</gene>
<keyword evidence="13" id="KW-1185">Reference proteome</keyword>
<feature type="compositionally biased region" description="Basic and acidic residues" evidence="10">
    <location>
        <begin position="249"/>
        <end position="268"/>
    </location>
</feature>
<proteinExistence type="inferred from homology"/>
<evidence type="ECO:0000256" key="4">
    <source>
        <dbReference type="ARBA" id="ARBA00022824"/>
    </source>
</evidence>
<keyword evidence="7 9" id="KW-0472">Membrane</keyword>
<accession>A0A6A6H4F8</accession>
<organism evidence="12 13">
    <name type="scientific">Viridothelium virens</name>
    <name type="common">Speckled blister lichen</name>
    <name type="synonym">Trypethelium virens</name>
    <dbReference type="NCBI Taxonomy" id="1048519"/>
    <lineage>
        <taxon>Eukaryota</taxon>
        <taxon>Fungi</taxon>
        <taxon>Dikarya</taxon>
        <taxon>Ascomycota</taxon>
        <taxon>Pezizomycotina</taxon>
        <taxon>Dothideomycetes</taxon>
        <taxon>Dothideomycetes incertae sedis</taxon>
        <taxon>Trypetheliales</taxon>
        <taxon>Trypetheliaceae</taxon>
        <taxon>Viridothelium</taxon>
    </lineage>
</organism>
<evidence type="ECO:0000313" key="12">
    <source>
        <dbReference type="EMBL" id="KAF2232751.1"/>
    </source>
</evidence>
<keyword evidence="4 9" id="KW-0256">Endoplasmic reticulum</keyword>
<evidence type="ECO:0000256" key="6">
    <source>
        <dbReference type="ARBA" id="ARBA00022989"/>
    </source>
</evidence>
<feature type="transmembrane region" description="Helical" evidence="11">
    <location>
        <begin position="12"/>
        <end position="32"/>
    </location>
</feature>
<dbReference type="GO" id="GO:0005787">
    <property type="term" value="C:signal peptidase complex"/>
    <property type="evidence" value="ECO:0007669"/>
    <property type="project" value="UniProtKB-UniRule"/>
</dbReference>
<comment type="function">
    <text evidence="8">Essential component of the signal peptidase complex (SPC) which catalyzes the cleavage of N-terminal signal sequences from nascent proteins as they are translocated into the lumen of the endoplasmic reticulum. Essential for the SPC catalytic activity, possibly by stabilizing and positioning the active center of the complex close to the lumenal surface. Essential for viability.</text>
</comment>
<evidence type="ECO:0000256" key="3">
    <source>
        <dbReference type="ARBA" id="ARBA00022692"/>
    </source>
</evidence>
<dbReference type="GO" id="GO:0045047">
    <property type="term" value="P:protein targeting to ER"/>
    <property type="evidence" value="ECO:0007669"/>
    <property type="project" value="TreeGrafter"/>
</dbReference>
<reference evidence="12" key="1">
    <citation type="journal article" date="2020" name="Stud. Mycol.">
        <title>101 Dothideomycetes genomes: a test case for predicting lifestyles and emergence of pathogens.</title>
        <authorList>
            <person name="Haridas S."/>
            <person name="Albert R."/>
            <person name="Binder M."/>
            <person name="Bloem J."/>
            <person name="Labutti K."/>
            <person name="Salamov A."/>
            <person name="Andreopoulos B."/>
            <person name="Baker S."/>
            <person name="Barry K."/>
            <person name="Bills G."/>
            <person name="Bluhm B."/>
            <person name="Cannon C."/>
            <person name="Castanera R."/>
            <person name="Culley D."/>
            <person name="Daum C."/>
            <person name="Ezra D."/>
            <person name="Gonzalez J."/>
            <person name="Henrissat B."/>
            <person name="Kuo A."/>
            <person name="Liang C."/>
            <person name="Lipzen A."/>
            <person name="Lutzoni F."/>
            <person name="Magnuson J."/>
            <person name="Mondo S."/>
            <person name="Nolan M."/>
            <person name="Ohm R."/>
            <person name="Pangilinan J."/>
            <person name="Park H.-J."/>
            <person name="Ramirez L."/>
            <person name="Alfaro M."/>
            <person name="Sun H."/>
            <person name="Tritt A."/>
            <person name="Yoshinaga Y."/>
            <person name="Zwiers L.-H."/>
            <person name="Turgeon B."/>
            <person name="Goodwin S."/>
            <person name="Spatafora J."/>
            <person name="Crous P."/>
            <person name="Grigoriev I."/>
        </authorList>
    </citation>
    <scope>NUCLEOTIDE SEQUENCE</scope>
    <source>
        <strain evidence="12">Tuck. ex Michener</strain>
    </source>
</reference>
<feature type="compositionally biased region" description="Low complexity" evidence="10">
    <location>
        <begin position="127"/>
        <end position="142"/>
    </location>
</feature>
<evidence type="ECO:0000313" key="13">
    <source>
        <dbReference type="Proteomes" id="UP000800092"/>
    </source>
</evidence>
<feature type="region of interest" description="Disordered" evidence="10">
    <location>
        <begin position="231"/>
        <end position="268"/>
    </location>
</feature>
<dbReference type="PIRSF" id="PIRSF016089">
    <property type="entry name" value="SPC22"/>
    <property type="match status" value="1"/>
</dbReference>
<keyword evidence="5" id="KW-0735">Signal-anchor</keyword>
<evidence type="ECO:0000256" key="11">
    <source>
        <dbReference type="SAM" id="Phobius"/>
    </source>
</evidence>
<sequence>MHTTLTRLQNVFGFFTTVACFVAVFIALSVVVTPQAPSASIKLQNIQVVKGRPHYYSTKRAEFAHIRFDLDTDISSLFGWNTKQVFLYITATFPSSSTNEPPSQAVIWDAILPSKYEPWHENQYIHPPSASSPSSSSGTKSKSNAKSKSKSSKSKSSASTDAADYNPGLLSLSAQRPKYQITTPAGRIASLSNATLELNWNIQPWVGALVWTNRADFGLWKGLKGGRSKSFDFPALKESGSKGAGAGTGKKEDLKTEKGAESNRGKPA</sequence>
<evidence type="ECO:0000256" key="1">
    <source>
        <dbReference type="ARBA" id="ARBA00004648"/>
    </source>
</evidence>
<dbReference type="Proteomes" id="UP000800092">
    <property type="component" value="Unassembled WGS sequence"/>
</dbReference>
<evidence type="ECO:0000256" key="5">
    <source>
        <dbReference type="ARBA" id="ARBA00022968"/>
    </source>
</evidence>
<evidence type="ECO:0000256" key="9">
    <source>
        <dbReference type="PIRNR" id="PIRNR016089"/>
    </source>
</evidence>
<feature type="compositionally biased region" description="Basic residues" evidence="10">
    <location>
        <begin position="143"/>
        <end position="153"/>
    </location>
</feature>
<protein>
    <recommendedName>
        <fullName evidence="9">Signal peptidase subunit 3</fullName>
    </recommendedName>
</protein>
<dbReference type="Pfam" id="PF04573">
    <property type="entry name" value="SPC22"/>
    <property type="match status" value="2"/>
</dbReference>
<evidence type="ECO:0000256" key="8">
    <source>
        <dbReference type="ARBA" id="ARBA00045670"/>
    </source>
</evidence>
<dbReference type="PROSITE" id="PS51257">
    <property type="entry name" value="PROKAR_LIPOPROTEIN"/>
    <property type="match status" value="1"/>
</dbReference>
<dbReference type="PANTHER" id="PTHR12804:SF0">
    <property type="entry name" value="SIGNAL PEPTIDASE COMPLEX SUBUNIT 3"/>
    <property type="match status" value="1"/>
</dbReference>
<feature type="region of interest" description="Disordered" evidence="10">
    <location>
        <begin position="123"/>
        <end position="161"/>
    </location>
</feature>
<keyword evidence="3 11" id="KW-0812">Transmembrane</keyword>
<dbReference type="OrthoDB" id="10261524at2759"/>
<dbReference type="GO" id="GO:0006465">
    <property type="term" value="P:signal peptide processing"/>
    <property type="evidence" value="ECO:0007669"/>
    <property type="project" value="UniProtKB-UniRule"/>
</dbReference>
<dbReference type="AlphaFoldDB" id="A0A6A6H4F8"/>
<dbReference type="EMBL" id="ML991812">
    <property type="protein sequence ID" value="KAF2232751.1"/>
    <property type="molecule type" value="Genomic_DNA"/>
</dbReference>
<comment type="similarity">
    <text evidence="2 9">Belongs to the SPCS3 family.</text>
</comment>
<evidence type="ECO:0000256" key="10">
    <source>
        <dbReference type="SAM" id="MobiDB-lite"/>
    </source>
</evidence>